<proteinExistence type="predicted"/>
<protein>
    <submittedName>
        <fullName evidence="1">Uncharacterized protein</fullName>
    </submittedName>
</protein>
<evidence type="ECO:0000313" key="2">
    <source>
        <dbReference type="Proteomes" id="UP000050417"/>
    </source>
</evidence>
<keyword evidence="2" id="KW-1185">Reference proteome</keyword>
<dbReference type="RefSeq" id="WP_075061150.1">
    <property type="nucleotide sequence ID" value="NZ_LGCL01000003.1"/>
</dbReference>
<evidence type="ECO:0000313" key="1">
    <source>
        <dbReference type="EMBL" id="KPL80847.1"/>
    </source>
</evidence>
<dbReference type="AlphaFoldDB" id="A0A0P6XWA9"/>
<comment type="caution">
    <text evidence="1">The sequence shown here is derived from an EMBL/GenBank/DDBJ whole genome shotgun (WGS) entry which is preliminary data.</text>
</comment>
<dbReference type="Proteomes" id="UP000050417">
    <property type="component" value="Unassembled WGS sequence"/>
</dbReference>
<dbReference type="EMBL" id="LGCL01000003">
    <property type="protein sequence ID" value="KPL80847.1"/>
    <property type="molecule type" value="Genomic_DNA"/>
</dbReference>
<dbReference type="STRING" id="1134406.ADN00_01270"/>
<organism evidence="1 2">
    <name type="scientific">Ornatilinea apprima</name>
    <dbReference type="NCBI Taxonomy" id="1134406"/>
    <lineage>
        <taxon>Bacteria</taxon>
        <taxon>Bacillati</taxon>
        <taxon>Chloroflexota</taxon>
        <taxon>Anaerolineae</taxon>
        <taxon>Anaerolineales</taxon>
        <taxon>Anaerolineaceae</taxon>
        <taxon>Ornatilinea</taxon>
    </lineage>
</organism>
<name>A0A0P6XWA9_9CHLR</name>
<gene>
    <name evidence="1" type="ORF">ADN00_01270</name>
</gene>
<accession>A0A0P6XWA9</accession>
<reference evidence="1 2" key="1">
    <citation type="submission" date="2015-07" db="EMBL/GenBank/DDBJ databases">
        <title>Genome sequence of Ornatilinea apprima DSM 23815.</title>
        <authorList>
            <person name="Hemp J."/>
            <person name="Ward L.M."/>
            <person name="Pace L.A."/>
            <person name="Fischer W.W."/>
        </authorList>
    </citation>
    <scope>NUCLEOTIDE SEQUENCE [LARGE SCALE GENOMIC DNA]</scope>
    <source>
        <strain evidence="1 2">P3M-1</strain>
    </source>
</reference>
<dbReference type="OrthoDB" id="165963at2"/>
<sequence length="79" mass="8973">MNDEFVHDPYTALALAVIYHAVLDLESSNPARVAEAHAWLQFEGMNWCQMLGISEEELESWAASGFPLPPNAHRNWRYG</sequence>